<reference evidence="8 9" key="1">
    <citation type="journal article" date="2015" name="Nature">
        <title>rRNA introns, odd ribosomes, and small enigmatic genomes across a large radiation of phyla.</title>
        <authorList>
            <person name="Brown C.T."/>
            <person name="Hug L.A."/>
            <person name="Thomas B.C."/>
            <person name="Sharon I."/>
            <person name="Castelle C.J."/>
            <person name="Singh A."/>
            <person name="Wilkins M.J."/>
            <person name="Williams K.H."/>
            <person name="Banfield J.F."/>
        </authorList>
    </citation>
    <scope>NUCLEOTIDE SEQUENCE [LARGE SCALE GENOMIC DNA]</scope>
</reference>
<feature type="domain" description="Methylated-DNA-[protein]-cysteine S-methyltransferase DNA binding" evidence="7">
    <location>
        <begin position="8"/>
        <end position="83"/>
    </location>
</feature>
<dbReference type="Pfam" id="PF01035">
    <property type="entry name" value="DNA_binding_1"/>
    <property type="match status" value="1"/>
</dbReference>
<evidence type="ECO:0000256" key="2">
    <source>
        <dbReference type="ARBA" id="ARBA00022603"/>
    </source>
</evidence>
<evidence type="ECO:0000313" key="9">
    <source>
        <dbReference type="Proteomes" id="UP000034231"/>
    </source>
</evidence>
<dbReference type="CDD" id="cd06445">
    <property type="entry name" value="ATase"/>
    <property type="match status" value="1"/>
</dbReference>
<dbReference type="InterPro" id="IPR036388">
    <property type="entry name" value="WH-like_DNA-bd_sf"/>
</dbReference>
<keyword evidence="3 8" id="KW-0808">Transferase</keyword>
<dbReference type="InterPro" id="IPR001497">
    <property type="entry name" value="MethylDNA_cys_MeTrfase_AS"/>
</dbReference>
<dbReference type="AlphaFoldDB" id="A0A0G0I4D7"/>
<protein>
    <submittedName>
        <fullName evidence="8">6-O-methylguanine DNA methyltransferase/methylated-DNA-[protein]-cysteine S-methyltransferase</fullName>
    </submittedName>
</protein>
<evidence type="ECO:0000256" key="1">
    <source>
        <dbReference type="ARBA" id="ARBA00001286"/>
    </source>
</evidence>
<keyword evidence="5" id="KW-0234">DNA repair</keyword>
<accession>A0A0G0I4D7</accession>
<dbReference type="GO" id="GO:0032259">
    <property type="term" value="P:methylation"/>
    <property type="evidence" value="ECO:0007669"/>
    <property type="project" value="UniProtKB-KW"/>
</dbReference>
<name>A0A0G0I4D7_9BACT</name>
<evidence type="ECO:0000256" key="3">
    <source>
        <dbReference type="ARBA" id="ARBA00022679"/>
    </source>
</evidence>
<sequence>MNKGIFLKIREEVKKIPKGETRSYGEIARIVGTNAHVVGFALRGNEDMTIPCHRVIKTNGEVADKFSLGNWPEQKRRLEEEGIKFKGRRIIVK</sequence>
<dbReference type="GO" id="GO:0003908">
    <property type="term" value="F:methylated-DNA-[protein]-cysteine S-methyltransferase activity"/>
    <property type="evidence" value="ECO:0007669"/>
    <property type="project" value="UniProtKB-EC"/>
</dbReference>
<comment type="caution">
    <text evidence="8">The sequence shown here is derived from an EMBL/GenBank/DDBJ whole genome shotgun (WGS) entry which is preliminary data.</text>
</comment>
<evidence type="ECO:0000259" key="7">
    <source>
        <dbReference type="Pfam" id="PF01035"/>
    </source>
</evidence>
<dbReference type="EMBL" id="LBTX01000008">
    <property type="protein sequence ID" value="KKQ50173.1"/>
    <property type="molecule type" value="Genomic_DNA"/>
</dbReference>
<gene>
    <name evidence="8" type="ORF">US68_C0008G0058</name>
</gene>
<keyword evidence="2 8" id="KW-0489">Methyltransferase</keyword>
<organism evidence="8 9">
    <name type="scientific">Candidatus Shapirobacteria bacterium GW2011_GWE1_38_10</name>
    <dbReference type="NCBI Taxonomy" id="1618488"/>
    <lineage>
        <taxon>Bacteria</taxon>
        <taxon>Candidatus Shapironibacteriota</taxon>
    </lineage>
</organism>
<evidence type="ECO:0000313" key="8">
    <source>
        <dbReference type="EMBL" id="KKQ50173.1"/>
    </source>
</evidence>
<dbReference type="PROSITE" id="PS00374">
    <property type="entry name" value="MGMT"/>
    <property type="match status" value="1"/>
</dbReference>
<dbReference type="GO" id="GO:0006281">
    <property type="term" value="P:DNA repair"/>
    <property type="evidence" value="ECO:0007669"/>
    <property type="project" value="UniProtKB-KW"/>
</dbReference>
<keyword evidence="4" id="KW-0227">DNA damage</keyword>
<dbReference type="Proteomes" id="UP000034231">
    <property type="component" value="Unassembled WGS sequence"/>
</dbReference>
<dbReference type="SUPFAM" id="SSF46767">
    <property type="entry name" value="Methylated DNA-protein cysteine methyltransferase, C-terminal domain"/>
    <property type="match status" value="1"/>
</dbReference>
<evidence type="ECO:0000256" key="6">
    <source>
        <dbReference type="ARBA" id="ARBA00049348"/>
    </source>
</evidence>
<proteinExistence type="predicted"/>
<dbReference type="NCBIfam" id="TIGR00589">
    <property type="entry name" value="ogt"/>
    <property type="match status" value="1"/>
</dbReference>
<dbReference type="InterPro" id="IPR036217">
    <property type="entry name" value="MethylDNA_cys_MeTrfase_DNAb"/>
</dbReference>
<comment type="catalytic activity">
    <reaction evidence="1">
        <text>a 4-O-methyl-thymidine in DNA + L-cysteinyl-[protein] = a thymidine in DNA + S-methyl-L-cysteinyl-[protein]</text>
        <dbReference type="Rhea" id="RHEA:53428"/>
        <dbReference type="Rhea" id="RHEA-COMP:10131"/>
        <dbReference type="Rhea" id="RHEA-COMP:10132"/>
        <dbReference type="Rhea" id="RHEA-COMP:13555"/>
        <dbReference type="Rhea" id="RHEA-COMP:13556"/>
        <dbReference type="ChEBI" id="CHEBI:29950"/>
        <dbReference type="ChEBI" id="CHEBI:82612"/>
        <dbReference type="ChEBI" id="CHEBI:137386"/>
        <dbReference type="ChEBI" id="CHEBI:137387"/>
        <dbReference type="EC" id="2.1.1.63"/>
    </reaction>
</comment>
<evidence type="ECO:0000256" key="5">
    <source>
        <dbReference type="ARBA" id="ARBA00023204"/>
    </source>
</evidence>
<dbReference type="InterPro" id="IPR052520">
    <property type="entry name" value="ATL_DNA_repair"/>
</dbReference>
<evidence type="ECO:0000256" key="4">
    <source>
        <dbReference type="ARBA" id="ARBA00022763"/>
    </source>
</evidence>
<dbReference type="PANTHER" id="PTHR42942:SF1">
    <property type="entry name" value="ALKYLTRANSFERASE-LIKE PROTEIN 1"/>
    <property type="match status" value="1"/>
</dbReference>
<dbReference type="Gene3D" id="1.10.10.10">
    <property type="entry name" value="Winged helix-like DNA-binding domain superfamily/Winged helix DNA-binding domain"/>
    <property type="match status" value="1"/>
</dbReference>
<dbReference type="PANTHER" id="PTHR42942">
    <property type="entry name" value="6-O-METHYLGUANINE DNA METHYLTRANSFERASE"/>
    <property type="match status" value="1"/>
</dbReference>
<dbReference type="InterPro" id="IPR014048">
    <property type="entry name" value="MethylDNA_cys_MeTrfase_DNA-bd"/>
</dbReference>
<comment type="catalytic activity">
    <reaction evidence="6">
        <text>a 6-O-methyl-2'-deoxyguanosine in DNA + L-cysteinyl-[protein] = S-methyl-L-cysteinyl-[protein] + a 2'-deoxyguanosine in DNA</text>
        <dbReference type="Rhea" id="RHEA:24000"/>
        <dbReference type="Rhea" id="RHEA-COMP:10131"/>
        <dbReference type="Rhea" id="RHEA-COMP:10132"/>
        <dbReference type="Rhea" id="RHEA-COMP:11367"/>
        <dbReference type="Rhea" id="RHEA-COMP:11368"/>
        <dbReference type="ChEBI" id="CHEBI:29950"/>
        <dbReference type="ChEBI" id="CHEBI:82612"/>
        <dbReference type="ChEBI" id="CHEBI:85445"/>
        <dbReference type="ChEBI" id="CHEBI:85448"/>
        <dbReference type="EC" id="2.1.1.63"/>
    </reaction>
</comment>